<organism evidence="1">
    <name type="scientific">Siphoviridae sp. ctMeu2</name>
    <dbReference type="NCBI Taxonomy" id="2826262"/>
    <lineage>
        <taxon>Viruses</taxon>
        <taxon>Duplodnaviria</taxon>
        <taxon>Heunggongvirae</taxon>
        <taxon>Uroviricota</taxon>
        <taxon>Caudoviricetes</taxon>
    </lineage>
</organism>
<protein>
    <submittedName>
        <fullName evidence="1">Uncharacterized protein</fullName>
    </submittedName>
</protein>
<accession>A0A8S5LZG0</accession>
<sequence>MVSEYRSPHNDGHDPYILIWEYGNDIRRAEFSERWAEFDKTGWTIWHFRLVDGGIMTFSSREWEQKDDVNHLTTIWMKPSLYDIERKEN</sequence>
<reference evidence="1" key="1">
    <citation type="journal article" date="2021" name="Proc. Natl. Acad. Sci. U.S.A.">
        <title>A Catalog of Tens of Thousands of Viruses from Human Metagenomes Reveals Hidden Associations with Chronic Diseases.</title>
        <authorList>
            <person name="Tisza M.J."/>
            <person name="Buck C.B."/>
        </authorList>
    </citation>
    <scope>NUCLEOTIDE SEQUENCE</scope>
    <source>
        <strain evidence="1">CtMeu2</strain>
    </source>
</reference>
<proteinExistence type="predicted"/>
<dbReference type="EMBL" id="BK014778">
    <property type="protein sequence ID" value="DAD75264.1"/>
    <property type="molecule type" value="Genomic_DNA"/>
</dbReference>
<name>A0A8S5LZG0_9CAUD</name>
<evidence type="ECO:0000313" key="1">
    <source>
        <dbReference type="EMBL" id="DAD75264.1"/>
    </source>
</evidence>